<proteinExistence type="predicted"/>
<gene>
    <name evidence="1" type="ORF">FYJ66_02610</name>
</gene>
<comment type="caution">
    <text evidence="1">The sequence shown here is derived from an EMBL/GenBank/DDBJ whole genome shotgun (WGS) entry which is preliminary data.</text>
</comment>
<protein>
    <submittedName>
        <fullName evidence="1">Uncharacterized protein</fullName>
    </submittedName>
</protein>
<dbReference type="AlphaFoldDB" id="A0A6A8M6N1"/>
<evidence type="ECO:0000313" key="1">
    <source>
        <dbReference type="EMBL" id="MST68483.1"/>
    </source>
</evidence>
<accession>A0A6A8M6N1</accession>
<reference evidence="1" key="1">
    <citation type="submission" date="2019-09" db="EMBL/GenBank/DDBJ databases">
        <title>In-depth cultivation of the pig gut microbiome towards novel bacterial diversity and tailored functional studies.</title>
        <authorList>
            <person name="Wylensek D."/>
            <person name="Hitch T.C.A."/>
            <person name="Clavel T."/>
        </authorList>
    </citation>
    <scope>NUCLEOTIDE SEQUENCE</scope>
    <source>
        <strain evidence="1">RF-744-FAT-WT-3</strain>
    </source>
</reference>
<organism evidence="1">
    <name type="scientific">Baileyella intestinalis</name>
    <dbReference type="NCBI Taxonomy" id="2606709"/>
    <lineage>
        <taxon>Bacteria</taxon>
        <taxon>Bacillati</taxon>
        <taxon>Bacillota</taxon>
        <taxon>Clostridia</taxon>
        <taxon>Peptostreptococcales</taxon>
        <taxon>Anaerovoracaceae</taxon>
        <taxon>Baileyella</taxon>
    </lineage>
</organism>
<sequence>MLKGLITMVNDRIAFLEMLSEELVKQLKAAPPGKIRAVRKKGVIQCYQRILPSDKSGKYLKSNQKELIQALIQKRLFSQMLNAVTDELKILKKLKRLYDSFCIVENVLMKQPQCIRELIDDPLMTNEEVCRLWASQNYKGNDFFKENKKFLSSKFSAVRSKSEFIIAMILVRYGISFFYEKPLRIGKGKFSKLIYPDYTIWDVESRQEIYWEHFGMMDDPDYALKAIKRIMEYQKNGIYPGQRLIITFESFDSPLDPKHVEQIAERLVSGGHMIKDGKPDISLPPGFGIWPRSSDGIFSGQGQHVQ</sequence>
<dbReference type="EMBL" id="VUNB01000002">
    <property type="protein sequence ID" value="MST68483.1"/>
    <property type="molecule type" value="Genomic_DNA"/>
</dbReference>
<dbReference type="RefSeq" id="WP_154571959.1">
    <property type="nucleotide sequence ID" value="NZ_VUNB01000002.1"/>
</dbReference>
<name>A0A6A8M6N1_9FIRM</name>